<proteinExistence type="predicted"/>
<dbReference type="STRING" id="1843580.A7D17_15850"/>
<organism evidence="2 3">
    <name type="scientific">Xanthomonas floridensis</name>
    <dbReference type="NCBI Taxonomy" id="1843580"/>
    <lineage>
        <taxon>Bacteria</taxon>
        <taxon>Pseudomonadati</taxon>
        <taxon>Pseudomonadota</taxon>
        <taxon>Gammaproteobacteria</taxon>
        <taxon>Lysobacterales</taxon>
        <taxon>Lysobacteraceae</taxon>
        <taxon>Xanthomonas</taxon>
    </lineage>
</organism>
<name>A0A1A9MC68_9XANT</name>
<accession>A0A1A9MC68</accession>
<comment type="caution">
    <text evidence="2">The sequence shown here is derived from an EMBL/GenBank/DDBJ whole genome shotgun (WGS) entry which is preliminary data.</text>
</comment>
<dbReference type="Proteomes" id="UP000077659">
    <property type="component" value="Unassembled WGS sequence"/>
</dbReference>
<evidence type="ECO:0000313" key="2">
    <source>
        <dbReference type="EMBL" id="OAG67661.1"/>
    </source>
</evidence>
<dbReference type="OrthoDB" id="5999994at2"/>
<dbReference type="AlphaFoldDB" id="A0A1A9MC68"/>
<gene>
    <name evidence="2" type="ORF">A7D17_15850</name>
    <name evidence="1" type="ORF">VB146_05125</name>
</gene>
<evidence type="ECO:0000313" key="1">
    <source>
        <dbReference type="EMBL" id="MEA5123259.1"/>
    </source>
</evidence>
<reference evidence="1 4" key="2">
    <citation type="submission" date="2023-12" db="EMBL/GenBank/DDBJ databases">
        <title>Genome sequencing of Xanthomonas floridensis.</title>
        <authorList>
            <person name="Greer S."/>
            <person name="Harrison J."/>
            <person name="Grant M."/>
            <person name="Vicente J."/>
            <person name="Studholme D."/>
        </authorList>
    </citation>
    <scope>NUCLEOTIDE SEQUENCE [LARGE SCALE GENOMIC DNA]</scope>
    <source>
        <strain evidence="1 4">WHRI 8848</strain>
    </source>
</reference>
<reference evidence="2 3" key="1">
    <citation type="submission" date="2016-05" db="EMBL/GenBank/DDBJ databases">
        <title>Pathogenic, phenotypic and molecular characterisation of Xanthomonas nasturtii sp. nov. and Xanthomonas floridensis sp. nov., new species of Xanthomonas associated with watercress production in Florida.</title>
        <authorList>
            <person name="Vicente J.G."/>
            <person name="Rothwell S."/>
            <person name="Holub E.B."/>
            <person name="Studholme D.J."/>
        </authorList>
    </citation>
    <scope>NUCLEOTIDE SEQUENCE [LARGE SCALE GENOMIC DNA]</scope>
    <source>
        <strain evidence="2 3">WHRI 8848</strain>
    </source>
</reference>
<keyword evidence="4" id="KW-1185">Reference proteome</keyword>
<sequence>MKPQLFPRQPRRMKQPAKDLLRQQLAMAADHIERVTAENHALRAMCADLINTCQGSADQMRAALANQENAKS</sequence>
<evidence type="ECO:0000313" key="4">
    <source>
        <dbReference type="Proteomes" id="UP001303614"/>
    </source>
</evidence>
<dbReference type="Proteomes" id="UP001303614">
    <property type="component" value="Unassembled WGS sequence"/>
</dbReference>
<evidence type="ECO:0000313" key="3">
    <source>
        <dbReference type="Proteomes" id="UP000077659"/>
    </source>
</evidence>
<dbReference type="EMBL" id="JAYFSO010000005">
    <property type="protein sequence ID" value="MEA5123259.1"/>
    <property type="molecule type" value="Genomic_DNA"/>
</dbReference>
<dbReference type="EMBL" id="LXNG01000014">
    <property type="protein sequence ID" value="OAG67661.1"/>
    <property type="molecule type" value="Genomic_DNA"/>
</dbReference>
<protein>
    <submittedName>
        <fullName evidence="2">Uncharacterized protein</fullName>
    </submittedName>
</protein>
<dbReference type="RefSeq" id="WP_064508813.1">
    <property type="nucleotide sequence ID" value="NZ_JAYFSN010000017.1"/>
</dbReference>